<keyword evidence="2" id="KW-1185">Reference proteome</keyword>
<name>A0ACD5BJP7_9PSEU</name>
<protein>
    <submittedName>
        <fullName evidence="1">Uncharacterized protein</fullName>
    </submittedName>
</protein>
<accession>A0ACD5BJP7</accession>
<dbReference type="Proteomes" id="UP001456344">
    <property type="component" value="Chromosome"/>
</dbReference>
<dbReference type="EMBL" id="CP150484">
    <property type="protein sequence ID" value="WYW19462.1"/>
    <property type="molecule type" value="Genomic_DNA"/>
</dbReference>
<proteinExistence type="predicted"/>
<evidence type="ECO:0000313" key="1">
    <source>
        <dbReference type="EMBL" id="WYW19462.1"/>
    </source>
</evidence>
<organism evidence="1 2">
    <name type="scientific">Amycolatopsis coloradensis</name>
    <dbReference type="NCBI Taxonomy" id="76021"/>
    <lineage>
        <taxon>Bacteria</taxon>
        <taxon>Bacillati</taxon>
        <taxon>Actinomycetota</taxon>
        <taxon>Actinomycetes</taxon>
        <taxon>Pseudonocardiales</taxon>
        <taxon>Pseudonocardiaceae</taxon>
        <taxon>Amycolatopsis</taxon>
    </lineage>
</organism>
<gene>
    <name evidence="1" type="ORF">LCL61_28355</name>
</gene>
<reference evidence="1" key="1">
    <citation type="submission" date="2023-10" db="EMBL/GenBank/DDBJ databases">
        <title>Whole genome sequencing of actinobacterial strain Amycolatopsis sp. (BCA-696) identifies the underlying plant growth-promoting genes.</title>
        <authorList>
            <person name="Gandham P."/>
            <person name="Vadla N."/>
            <person name="Saji A."/>
            <person name="Srinivas V."/>
            <person name="Ruperao P."/>
            <person name="Selvanayagam S."/>
            <person name="Saxena R.K."/>
            <person name="Rathore A."/>
            <person name="Gopalakrishnan S."/>
            <person name="Thakur V."/>
        </authorList>
    </citation>
    <scope>NUCLEOTIDE SEQUENCE</scope>
    <source>
        <strain evidence="1">BCA-696</strain>
    </source>
</reference>
<sequence length="102" mass="11520">MNYVLAQAFADGVTERLRDFDNVALQGDIDDLEQLARSGIPLLTGALRVLLDQHLVDSHGDCAACPRPLWRRRTRCRLPRDLRILLTDLHTLDLPGGRHALR</sequence>
<evidence type="ECO:0000313" key="2">
    <source>
        <dbReference type="Proteomes" id="UP001456344"/>
    </source>
</evidence>